<dbReference type="EMBL" id="JAVLET010000012">
    <property type="protein sequence ID" value="KAL0466506.1"/>
    <property type="molecule type" value="Genomic_DNA"/>
</dbReference>
<accession>A0ABR3D480</accession>
<dbReference type="Proteomes" id="UP001451303">
    <property type="component" value="Unassembled WGS sequence"/>
</dbReference>
<protein>
    <submittedName>
        <fullName evidence="1">Uncharacterized protein</fullName>
    </submittedName>
</protein>
<organism evidence="1 2">
    <name type="scientific">Neurospora intermedia</name>
    <dbReference type="NCBI Taxonomy" id="5142"/>
    <lineage>
        <taxon>Eukaryota</taxon>
        <taxon>Fungi</taxon>
        <taxon>Dikarya</taxon>
        <taxon>Ascomycota</taxon>
        <taxon>Pezizomycotina</taxon>
        <taxon>Sordariomycetes</taxon>
        <taxon>Sordariomycetidae</taxon>
        <taxon>Sordariales</taxon>
        <taxon>Sordariaceae</taxon>
        <taxon>Neurospora</taxon>
    </lineage>
</organism>
<sequence>MRGEDTLFDKCHLSLLLSLRIVRLWHSGFVVTQVAKEMIEGSNQKQGGAGLDVKTGEEVSEKLALYPGNSTAKTGKTMDTLKTNREAAGMGVRGVTIIWSGALLGAGRSWQVRACRSVKDGYSWHRPESLNGLCPLTPTVAVS</sequence>
<comment type="caution">
    <text evidence="1">The sequence shown here is derived from an EMBL/GenBank/DDBJ whole genome shotgun (WGS) entry which is preliminary data.</text>
</comment>
<reference evidence="1 2" key="1">
    <citation type="submission" date="2023-09" db="EMBL/GenBank/DDBJ databases">
        <title>Multi-omics analysis of a traditional fermented food reveals byproduct-associated fungal strains for waste-to-food upcycling.</title>
        <authorList>
            <consortium name="Lawrence Berkeley National Laboratory"/>
            <person name="Rekdal V.M."/>
            <person name="Villalobos-Escobedo J.M."/>
            <person name="Rodriguez-Valeron N."/>
            <person name="Garcia M.O."/>
            <person name="Vasquez D.P."/>
            <person name="Damayanti I."/>
            <person name="Sorensen P.M."/>
            <person name="Baidoo E.E."/>
            <person name="De Carvalho A.C."/>
            <person name="Riley R."/>
            <person name="Lipzen A."/>
            <person name="He G."/>
            <person name="Yan M."/>
            <person name="Haridas S."/>
            <person name="Daum C."/>
            <person name="Yoshinaga Y."/>
            <person name="Ng V."/>
            <person name="Grigoriev I.V."/>
            <person name="Munk R."/>
            <person name="Nuraida L."/>
            <person name="Wijaya C.H."/>
            <person name="Morales P.-C."/>
            <person name="Keasling J.D."/>
        </authorList>
    </citation>
    <scope>NUCLEOTIDE SEQUENCE [LARGE SCALE GENOMIC DNA]</scope>
    <source>
        <strain evidence="1 2">FGSC 2613</strain>
    </source>
</reference>
<evidence type="ECO:0000313" key="1">
    <source>
        <dbReference type="EMBL" id="KAL0466506.1"/>
    </source>
</evidence>
<proteinExistence type="predicted"/>
<gene>
    <name evidence="1" type="ORF">QR685DRAFT_575152</name>
</gene>
<evidence type="ECO:0000313" key="2">
    <source>
        <dbReference type="Proteomes" id="UP001451303"/>
    </source>
</evidence>
<name>A0ABR3D480_NEUIN</name>
<keyword evidence="2" id="KW-1185">Reference proteome</keyword>